<evidence type="ECO:0000256" key="6">
    <source>
        <dbReference type="ARBA" id="ARBA00023316"/>
    </source>
</evidence>
<evidence type="ECO:0000256" key="2">
    <source>
        <dbReference type="ARBA" id="ARBA00022692"/>
    </source>
</evidence>
<keyword evidence="3 7" id="KW-1133">Transmembrane helix</keyword>
<evidence type="ECO:0000256" key="3">
    <source>
        <dbReference type="ARBA" id="ARBA00022989"/>
    </source>
</evidence>
<evidence type="ECO:0000256" key="7">
    <source>
        <dbReference type="HAMAP-Rule" id="MF_02065"/>
    </source>
</evidence>
<keyword evidence="2 7" id="KW-0812">Transmembrane</keyword>
<keyword evidence="5 7" id="KW-0456">Lyase</keyword>
<dbReference type="Gene3D" id="3.30.160.60">
    <property type="entry name" value="Classic Zinc Finger"/>
    <property type="match status" value="1"/>
</dbReference>
<evidence type="ECO:0000256" key="4">
    <source>
        <dbReference type="ARBA" id="ARBA00023136"/>
    </source>
</evidence>
<dbReference type="PANTHER" id="PTHR30518">
    <property type="entry name" value="ENDOLYTIC MUREIN TRANSGLYCOSYLASE"/>
    <property type="match status" value="1"/>
</dbReference>
<proteinExistence type="inferred from homology"/>
<comment type="catalytic activity">
    <reaction evidence="7">
        <text>a peptidoglycan chain = a peptidoglycan chain with N-acetyl-1,6-anhydromuramyl-[peptide] at the reducing end + a peptidoglycan chain with N-acetylglucosamine at the non-reducing end.</text>
        <dbReference type="EC" id="4.2.2.29"/>
    </reaction>
</comment>
<dbReference type="GO" id="GO:0008932">
    <property type="term" value="F:lytic endotransglycosylase activity"/>
    <property type="evidence" value="ECO:0007669"/>
    <property type="project" value="UniProtKB-UniRule"/>
</dbReference>
<dbReference type="GO" id="GO:0071555">
    <property type="term" value="P:cell wall organization"/>
    <property type="evidence" value="ECO:0007669"/>
    <property type="project" value="UniProtKB-KW"/>
</dbReference>
<dbReference type="Pfam" id="PF02618">
    <property type="entry name" value="YceG"/>
    <property type="match status" value="1"/>
</dbReference>
<protein>
    <recommendedName>
        <fullName evidence="7">Endolytic murein transglycosylase</fullName>
        <ecNumber evidence="7">4.2.2.29</ecNumber>
    </recommendedName>
    <alternativeName>
        <fullName evidence="7">Peptidoglycan lytic transglycosylase</fullName>
    </alternativeName>
    <alternativeName>
        <fullName evidence="7">Peptidoglycan polymerization terminase</fullName>
    </alternativeName>
</protein>
<dbReference type="PANTHER" id="PTHR30518:SF2">
    <property type="entry name" value="ENDOLYTIC MUREIN TRANSGLYCOSYLASE"/>
    <property type="match status" value="1"/>
</dbReference>
<organism evidence="8">
    <name type="scientific">Telmatobacter sp. DSM 110680</name>
    <dbReference type="NCBI Taxonomy" id="3036704"/>
    <lineage>
        <taxon>Bacteria</taxon>
        <taxon>Pseudomonadati</taxon>
        <taxon>Acidobacteriota</taxon>
        <taxon>Terriglobia</taxon>
        <taxon>Terriglobales</taxon>
        <taxon>Acidobacteriaceae</taxon>
        <taxon>Telmatobacter</taxon>
    </lineage>
</organism>
<dbReference type="NCBIfam" id="TIGR00247">
    <property type="entry name" value="endolytic transglycosylase MltG"/>
    <property type="match status" value="1"/>
</dbReference>
<keyword evidence="6 7" id="KW-0961">Cell wall biogenesis/degradation</keyword>
<reference evidence="8" key="1">
    <citation type="submission" date="2023-03" db="EMBL/GenBank/DDBJ databases">
        <title>Edaphobacter sp.</title>
        <authorList>
            <person name="Huber K.J."/>
            <person name="Papendorf J."/>
            <person name="Pilke C."/>
            <person name="Bunk B."/>
            <person name="Sproeer C."/>
            <person name="Pester M."/>
        </authorList>
    </citation>
    <scope>NUCLEOTIDE SEQUENCE</scope>
    <source>
        <strain evidence="8">DSM 110680</strain>
    </source>
</reference>
<keyword evidence="1 7" id="KW-1003">Cell membrane</keyword>
<dbReference type="AlphaFoldDB" id="A0AAU7DJN9"/>
<dbReference type="CDD" id="cd08010">
    <property type="entry name" value="MltG_like"/>
    <property type="match status" value="1"/>
</dbReference>
<evidence type="ECO:0000256" key="1">
    <source>
        <dbReference type="ARBA" id="ARBA00022475"/>
    </source>
</evidence>
<comment type="function">
    <text evidence="7">Functions as a peptidoglycan terminase that cleaves nascent peptidoglycan strands endolytically to terminate their elongation.</text>
</comment>
<dbReference type="InterPro" id="IPR003770">
    <property type="entry name" value="MLTG-like"/>
</dbReference>
<name>A0AAU7DJN9_9BACT</name>
<dbReference type="GO" id="GO:0005886">
    <property type="term" value="C:plasma membrane"/>
    <property type="evidence" value="ECO:0007669"/>
    <property type="project" value="UniProtKB-UniRule"/>
</dbReference>
<dbReference type="EC" id="4.2.2.29" evidence="7"/>
<feature type="site" description="Important for catalytic activity" evidence="7">
    <location>
        <position position="220"/>
    </location>
</feature>
<dbReference type="HAMAP" id="MF_02065">
    <property type="entry name" value="MltG"/>
    <property type="match status" value="1"/>
</dbReference>
<gene>
    <name evidence="7 8" type="primary">mltG</name>
    <name evidence="8" type="ORF">P8935_00850</name>
</gene>
<dbReference type="RefSeq" id="WP_348263119.1">
    <property type="nucleotide sequence ID" value="NZ_CP121196.1"/>
</dbReference>
<dbReference type="Gene3D" id="3.30.1490.480">
    <property type="entry name" value="Endolytic murein transglycosylase"/>
    <property type="match status" value="2"/>
</dbReference>
<sequence>MARRSSKIKKRKSSGALKALLLLLFLAVLGVAALTAWVIFTPFGPSTETFIDITPGSSTTRIAQQLESAGIIRSQFAFDLWRWVRKGKLKAGEYRFDRPTPLKDVYDRIARGDVYTVAVTVPEGASIFDVAARLEQAGIATRTEFLDQQARLTELVADIDPQAKTLEGYLFPDTYRFQRKTTPAQVAAAMVRQFRIEAAQIGLKQNMHQVVTLASLVERESALDSERPLIAGVFENRLAKHMPLMTDPSVIYGLEVKHEWRGAIHASDLKLDTPYNTYVHAGLPPGPVANPGLPSLRAAMDPAPSNYLYFVAAGANPQGKSLFATTLEEHTHNVSGYRHAIKKAGQR</sequence>
<keyword evidence="4 7" id="KW-0472">Membrane</keyword>
<dbReference type="EMBL" id="CP121196">
    <property type="protein sequence ID" value="XBH17894.1"/>
    <property type="molecule type" value="Genomic_DNA"/>
</dbReference>
<evidence type="ECO:0000313" key="8">
    <source>
        <dbReference type="EMBL" id="XBH17894.1"/>
    </source>
</evidence>
<accession>A0AAU7DJN9</accession>
<comment type="similarity">
    <text evidence="7">Belongs to the transglycosylase MltG family.</text>
</comment>
<dbReference type="GO" id="GO:0009252">
    <property type="term" value="P:peptidoglycan biosynthetic process"/>
    <property type="evidence" value="ECO:0007669"/>
    <property type="project" value="UniProtKB-UniRule"/>
</dbReference>
<evidence type="ECO:0000256" key="5">
    <source>
        <dbReference type="ARBA" id="ARBA00023239"/>
    </source>
</evidence>